<dbReference type="InterPro" id="IPR006140">
    <property type="entry name" value="D-isomer_DH_NAD-bd"/>
</dbReference>
<dbReference type="InterPro" id="IPR050223">
    <property type="entry name" value="D-isomer_2-hydroxyacid_DH"/>
</dbReference>
<evidence type="ECO:0000256" key="4">
    <source>
        <dbReference type="RuleBase" id="RU003719"/>
    </source>
</evidence>
<dbReference type="GO" id="GO:0030267">
    <property type="term" value="F:glyoxylate reductase (NADPH) activity"/>
    <property type="evidence" value="ECO:0007669"/>
    <property type="project" value="TreeGrafter"/>
</dbReference>
<feature type="domain" description="D-isomer specific 2-hydroxyacid dehydrogenase NAD-binding" evidence="6">
    <location>
        <begin position="109"/>
        <end position="281"/>
    </location>
</feature>
<evidence type="ECO:0000256" key="3">
    <source>
        <dbReference type="ARBA" id="ARBA00023027"/>
    </source>
</evidence>
<dbReference type="InterPro" id="IPR036291">
    <property type="entry name" value="NAD(P)-bd_dom_sf"/>
</dbReference>
<organism evidence="7 8">
    <name type="scientific">Salipiger profundus</name>
    <dbReference type="NCBI Taxonomy" id="1229727"/>
    <lineage>
        <taxon>Bacteria</taxon>
        <taxon>Pseudomonadati</taxon>
        <taxon>Pseudomonadota</taxon>
        <taxon>Alphaproteobacteria</taxon>
        <taxon>Rhodobacterales</taxon>
        <taxon>Roseobacteraceae</taxon>
        <taxon>Salipiger</taxon>
    </lineage>
</organism>
<dbReference type="PROSITE" id="PS00065">
    <property type="entry name" value="D_2_HYDROXYACID_DH_1"/>
    <property type="match status" value="1"/>
</dbReference>
<protein>
    <submittedName>
        <fullName evidence="7">Lactate dehydrogenase-like oxidoreductase</fullName>
    </submittedName>
</protein>
<dbReference type="InterPro" id="IPR006139">
    <property type="entry name" value="D-isomer_2_OHA_DH_cat_dom"/>
</dbReference>
<dbReference type="PANTHER" id="PTHR10996:SF178">
    <property type="entry name" value="2-HYDROXYACID DEHYDROGENASE YGL185C-RELATED"/>
    <property type="match status" value="1"/>
</dbReference>
<accession>A0A1U7D5Z4</accession>
<dbReference type="AlphaFoldDB" id="A0A1U7D5Z4"/>
<gene>
    <name evidence="7" type="ORF">Ga0080559_TMP2694</name>
</gene>
<keyword evidence="2 4" id="KW-0560">Oxidoreductase</keyword>
<dbReference type="PANTHER" id="PTHR10996">
    <property type="entry name" value="2-HYDROXYACID DEHYDROGENASE-RELATED"/>
    <property type="match status" value="1"/>
</dbReference>
<dbReference type="KEGG" id="tpro:Ga0080559_TMP2694"/>
<dbReference type="CDD" id="cd12156">
    <property type="entry name" value="HPPR"/>
    <property type="match status" value="1"/>
</dbReference>
<dbReference type="FunFam" id="3.40.50.720:FF:000213">
    <property type="entry name" value="Putative 2-hydroxyacid dehydrogenase"/>
    <property type="match status" value="1"/>
</dbReference>
<name>A0A1U7D5Z4_9RHOB</name>
<evidence type="ECO:0000313" key="8">
    <source>
        <dbReference type="Proteomes" id="UP000186559"/>
    </source>
</evidence>
<comment type="similarity">
    <text evidence="4">Belongs to the D-isomer specific 2-hydroxyacid dehydrogenase family.</text>
</comment>
<dbReference type="STRING" id="1229727.Ga0080559_TMP2694"/>
<evidence type="ECO:0000313" key="7">
    <source>
        <dbReference type="EMBL" id="APX23490.1"/>
    </source>
</evidence>
<dbReference type="GO" id="GO:0005829">
    <property type="term" value="C:cytosol"/>
    <property type="evidence" value="ECO:0007669"/>
    <property type="project" value="TreeGrafter"/>
</dbReference>
<keyword evidence="1" id="KW-0521">NADP</keyword>
<evidence type="ECO:0000259" key="6">
    <source>
        <dbReference type="Pfam" id="PF02826"/>
    </source>
</evidence>
<dbReference type="Pfam" id="PF02826">
    <property type="entry name" value="2-Hacid_dh_C"/>
    <property type="match status" value="1"/>
</dbReference>
<sequence length="314" mass="32334">MEGGDTMTTPCLAIGPFTDTEAAALSETFGARRLAHPSEVADGAGIRVVAYKGGAPFGAAEMDRLPELGLVANFGVGYDAIDVDAARARGIAVTNTPYVLNDDVADLAVALTLAQFRRLAEGDRHVRSGAWADGAMPLARKMSGRPVGILGLGRVGREIADRFAAFKGPVHYWSRSPKDTPGWTHHATPAALAAAVDILVVAVVGGDETRHIVDAEVLAALGPDGVLVNVARGSCVDETALIAALDEGSIAGAALDVFEGEPAPDARLVASDAVALYPHGGSATRETRAAMAALQRDNIRAFLEGAPLITPVSG</sequence>
<evidence type="ECO:0000256" key="2">
    <source>
        <dbReference type="ARBA" id="ARBA00023002"/>
    </source>
</evidence>
<dbReference type="Gene3D" id="3.40.50.720">
    <property type="entry name" value="NAD(P)-binding Rossmann-like Domain"/>
    <property type="match status" value="2"/>
</dbReference>
<dbReference type="SUPFAM" id="SSF52283">
    <property type="entry name" value="Formate/glycerate dehydrogenase catalytic domain-like"/>
    <property type="match status" value="1"/>
</dbReference>
<keyword evidence="8" id="KW-1185">Reference proteome</keyword>
<proteinExistence type="inferred from homology"/>
<evidence type="ECO:0000256" key="1">
    <source>
        <dbReference type="ARBA" id="ARBA00022857"/>
    </source>
</evidence>
<dbReference type="GO" id="GO:0016618">
    <property type="term" value="F:hydroxypyruvate reductase [NAD(P)H] activity"/>
    <property type="evidence" value="ECO:0007669"/>
    <property type="project" value="TreeGrafter"/>
</dbReference>
<dbReference type="InterPro" id="IPR029752">
    <property type="entry name" value="D-isomer_DH_CS1"/>
</dbReference>
<dbReference type="GO" id="GO:0051287">
    <property type="term" value="F:NAD binding"/>
    <property type="evidence" value="ECO:0007669"/>
    <property type="project" value="InterPro"/>
</dbReference>
<reference evidence="7 8" key="1">
    <citation type="submission" date="2016-03" db="EMBL/GenBank/DDBJ databases">
        <title>Deep-sea bacteria in the southern Pacific.</title>
        <authorList>
            <person name="Tang K."/>
        </authorList>
    </citation>
    <scope>NUCLEOTIDE SEQUENCE [LARGE SCALE GENOMIC DNA]</scope>
    <source>
        <strain evidence="7 8">JLT2016</strain>
    </source>
</reference>
<dbReference type="SUPFAM" id="SSF51735">
    <property type="entry name" value="NAD(P)-binding Rossmann-fold domains"/>
    <property type="match status" value="1"/>
</dbReference>
<dbReference type="RefSeq" id="WP_083697800.1">
    <property type="nucleotide sequence ID" value="NZ_BMEW01000009.1"/>
</dbReference>
<feature type="domain" description="D-isomer specific 2-hydroxyacid dehydrogenase catalytic" evidence="5">
    <location>
        <begin position="45"/>
        <end position="312"/>
    </location>
</feature>
<keyword evidence="3" id="KW-0520">NAD</keyword>
<dbReference type="Proteomes" id="UP000186559">
    <property type="component" value="Chromosome"/>
</dbReference>
<evidence type="ECO:0000259" key="5">
    <source>
        <dbReference type="Pfam" id="PF00389"/>
    </source>
</evidence>
<dbReference type="EMBL" id="CP014796">
    <property type="protein sequence ID" value="APX23490.1"/>
    <property type="molecule type" value="Genomic_DNA"/>
</dbReference>
<dbReference type="Pfam" id="PF00389">
    <property type="entry name" value="2-Hacid_dh"/>
    <property type="match status" value="1"/>
</dbReference>